<name>A0A176S451_9GAMM</name>
<dbReference type="InterPro" id="IPR006073">
    <property type="entry name" value="GTP-bd"/>
</dbReference>
<feature type="region of interest" description="Disordered" evidence="9">
    <location>
        <begin position="307"/>
        <end position="336"/>
    </location>
</feature>
<dbReference type="PROSITE" id="PS51712">
    <property type="entry name" value="G_ENGA"/>
    <property type="match status" value="1"/>
</dbReference>
<evidence type="ECO:0000256" key="6">
    <source>
        <dbReference type="ARBA" id="ARBA00023134"/>
    </source>
</evidence>
<evidence type="ECO:0000256" key="2">
    <source>
        <dbReference type="ARBA" id="ARBA00020953"/>
    </source>
</evidence>
<dbReference type="EMBL" id="LUTY01000794">
    <property type="protein sequence ID" value="OAD22686.1"/>
    <property type="molecule type" value="Genomic_DNA"/>
</dbReference>
<gene>
    <name evidence="11" type="ORF">THIOM_001499</name>
</gene>
<dbReference type="Pfam" id="PF14714">
    <property type="entry name" value="KH_dom-like"/>
    <property type="match status" value="1"/>
</dbReference>
<proteinExistence type="inferred from homology"/>
<evidence type="ECO:0000313" key="12">
    <source>
        <dbReference type="Proteomes" id="UP000076962"/>
    </source>
</evidence>
<comment type="caution">
    <text evidence="11">The sequence shown here is derived from an EMBL/GenBank/DDBJ whole genome shotgun (WGS) entry which is preliminary data.</text>
</comment>
<accession>A0A176S451</accession>
<dbReference type="GO" id="GO:0042254">
    <property type="term" value="P:ribosome biogenesis"/>
    <property type="evidence" value="ECO:0007669"/>
    <property type="project" value="UniProtKB-KW"/>
</dbReference>
<dbReference type="SUPFAM" id="SSF52540">
    <property type="entry name" value="P-loop containing nucleoside triphosphate hydrolases"/>
    <property type="match status" value="1"/>
</dbReference>
<dbReference type="InterPro" id="IPR031166">
    <property type="entry name" value="G_ENGA"/>
</dbReference>
<evidence type="ECO:0000259" key="10">
    <source>
        <dbReference type="PROSITE" id="PS51712"/>
    </source>
</evidence>
<keyword evidence="3" id="KW-0690">Ribosome biogenesis</keyword>
<keyword evidence="12" id="KW-1185">Reference proteome</keyword>
<protein>
    <recommendedName>
        <fullName evidence="2">GTPase Der</fullName>
    </recommendedName>
    <alternativeName>
        <fullName evidence="7">GTP-binding protein EngA</fullName>
    </alternativeName>
</protein>
<dbReference type="Pfam" id="PF01926">
    <property type="entry name" value="MMR_HSR1"/>
    <property type="match status" value="1"/>
</dbReference>
<feature type="compositionally biased region" description="Basic residues" evidence="9">
    <location>
        <begin position="320"/>
        <end position="336"/>
    </location>
</feature>
<dbReference type="NCBIfam" id="TIGR00231">
    <property type="entry name" value="small_GTP"/>
    <property type="match status" value="1"/>
</dbReference>
<dbReference type="NCBIfam" id="TIGR03594">
    <property type="entry name" value="GTPase_EngA"/>
    <property type="match status" value="1"/>
</dbReference>
<comment type="similarity">
    <text evidence="1 8">Belongs to the TRAFAC class TrmE-Era-EngA-EngB-Septin-like GTPase superfamily. EngA (Der) GTPase family.</text>
</comment>
<dbReference type="Gene3D" id="3.30.300.20">
    <property type="match status" value="1"/>
</dbReference>
<dbReference type="PATRIC" id="fig|1003181.4.peg.2091"/>
<evidence type="ECO:0000256" key="8">
    <source>
        <dbReference type="PROSITE-ProRule" id="PRU01049"/>
    </source>
</evidence>
<dbReference type="PANTHER" id="PTHR43834:SF6">
    <property type="entry name" value="GTPASE DER"/>
    <property type="match status" value="1"/>
</dbReference>
<dbReference type="InterPro" id="IPR015946">
    <property type="entry name" value="KH_dom-like_a/b"/>
</dbReference>
<dbReference type="FunFam" id="3.40.50.300:FF:000040">
    <property type="entry name" value="GTPase Der"/>
    <property type="match status" value="1"/>
</dbReference>
<dbReference type="InterPro" id="IPR032859">
    <property type="entry name" value="KH_dom-like"/>
</dbReference>
<dbReference type="Proteomes" id="UP000076962">
    <property type="component" value="Unassembled WGS sequence"/>
</dbReference>
<evidence type="ECO:0000256" key="7">
    <source>
        <dbReference type="ARBA" id="ARBA00032345"/>
    </source>
</evidence>
<evidence type="ECO:0000256" key="1">
    <source>
        <dbReference type="ARBA" id="ARBA00008279"/>
    </source>
</evidence>
<dbReference type="PANTHER" id="PTHR43834">
    <property type="entry name" value="GTPASE DER"/>
    <property type="match status" value="1"/>
</dbReference>
<evidence type="ECO:0000256" key="5">
    <source>
        <dbReference type="ARBA" id="ARBA00022741"/>
    </source>
</evidence>
<dbReference type="InterPro" id="IPR016484">
    <property type="entry name" value="GTPase_Der"/>
</dbReference>
<dbReference type="Gene3D" id="3.40.50.300">
    <property type="entry name" value="P-loop containing nucleotide triphosphate hydrolases"/>
    <property type="match status" value="1"/>
</dbReference>
<evidence type="ECO:0000256" key="3">
    <source>
        <dbReference type="ARBA" id="ARBA00022517"/>
    </source>
</evidence>
<dbReference type="CDD" id="cd01895">
    <property type="entry name" value="EngA2"/>
    <property type="match status" value="1"/>
</dbReference>
<evidence type="ECO:0000256" key="9">
    <source>
        <dbReference type="SAM" id="MobiDB-lite"/>
    </source>
</evidence>
<evidence type="ECO:0000256" key="4">
    <source>
        <dbReference type="ARBA" id="ARBA00022737"/>
    </source>
</evidence>
<dbReference type="GO" id="GO:0005525">
    <property type="term" value="F:GTP binding"/>
    <property type="evidence" value="ECO:0007669"/>
    <property type="project" value="UniProtKB-KW"/>
</dbReference>
<dbReference type="AlphaFoldDB" id="A0A176S451"/>
<organism evidence="11 12">
    <name type="scientific">Candidatus Thiomargarita nelsonii</name>
    <dbReference type="NCBI Taxonomy" id="1003181"/>
    <lineage>
        <taxon>Bacteria</taxon>
        <taxon>Pseudomonadati</taxon>
        <taxon>Pseudomonadota</taxon>
        <taxon>Gammaproteobacteria</taxon>
        <taxon>Thiotrichales</taxon>
        <taxon>Thiotrichaceae</taxon>
        <taxon>Thiomargarita</taxon>
    </lineage>
</organism>
<dbReference type="InterPro" id="IPR005225">
    <property type="entry name" value="Small_GTP-bd"/>
</dbReference>
<keyword evidence="4" id="KW-0677">Repeat</keyword>
<keyword evidence="5" id="KW-0547">Nucleotide-binding</keyword>
<feature type="domain" description="EngA-type G" evidence="10">
    <location>
        <begin position="49"/>
        <end position="222"/>
    </location>
</feature>
<dbReference type="FunFam" id="3.30.300.20:FF:000004">
    <property type="entry name" value="GTPase Der"/>
    <property type="match status" value="1"/>
</dbReference>
<dbReference type="PRINTS" id="PR00326">
    <property type="entry name" value="GTP1OBG"/>
</dbReference>
<keyword evidence="6" id="KW-0342">GTP-binding</keyword>
<dbReference type="InterPro" id="IPR027417">
    <property type="entry name" value="P-loop_NTPase"/>
</dbReference>
<reference evidence="11 12" key="1">
    <citation type="submission" date="2016-05" db="EMBL/GenBank/DDBJ databases">
        <title>Single-cell genome of chain-forming Candidatus Thiomargarita nelsonii and comparison to other large sulfur-oxidizing bacteria.</title>
        <authorList>
            <person name="Winkel M."/>
            <person name="Salman V."/>
            <person name="Woyke T."/>
            <person name="Schulz-Vogt H."/>
            <person name="Richter M."/>
            <person name="Flood B."/>
            <person name="Bailey J."/>
            <person name="Amann R."/>
            <person name="Mussmann M."/>
        </authorList>
    </citation>
    <scope>NUCLEOTIDE SEQUENCE [LARGE SCALE GENOMIC DNA]</scope>
    <source>
        <strain evidence="11 12">THI036</strain>
    </source>
</reference>
<sequence>MSAEFHRLGFGEIHAISAAHRRGIDTLMEKVLSAFPKMQPDNSPDDTSIKVAIIGRPNVGKSTLVNRMLGYERVITYDQPGTTRDSIFIPFEREGQLYTLIDTAGVRRRTKVYETIEKFSVIKALQAIEAAHVVIMLLDAREGMTDQDANLLGNVLDAGRALVIAVNKWDGLDQSQREQVRYNLSRKLHFIDFAKIHYISALHGSGVGNLFGSVKAAWYAAHRQIKTPRLNQILQDAVMAHPPPLIRGRRVKLRYVHQGGHNPPLFVIHGNQVNSLRGAYKRYLINTFREAFALEGTPIGLEFKQSENPYEGRKNTLTPRQRKKRQRLMQHVKKKK</sequence>
<evidence type="ECO:0000313" key="11">
    <source>
        <dbReference type="EMBL" id="OAD22686.1"/>
    </source>
</evidence>
<dbReference type="GO" id="GO:0043022">
    <property type="term" value="F:ribosome binding"/>
    <property type="evidence" value="ECO:0007669"/>
    <property type="project" value="TreeGrafter"/>
</dbReference>